<dbReference type="RefSeq" id="WP_354435374.1">
    <property type="nucleotide sequence ID" value="NZ_JBEPLY010000014.1"/>
</dbReference>
<dbReference type="EMBL" id="JBEPLY010000014">
    <property type="protein sequence ID" value="MET3601522.1"/>
    <property type="molecule type" value="Genomic_DNA"/>
</dbReference>
<dbReference type="Proteomes" id="UP001549164">
    <property type="component" value="Unassembled WGS sequence"/>
</dbReference>
<accession>A0ABV2IH26</accession>
<gene>
    <name evidence="3" type="ORF">ABID12_003482</name>
</gene>
<evidence type="ECO:0000313" key="3">
    <source>
        <dbReference type="EMBL" id="MET3601522.1"/>
    </source>
</evidence>
<dbReference type="Pfam" id="PF11412">
    <property type="entry name" value="DsbD_N"/>
    <property type="match status" value="1"/>
</dbReference>
<evidence type="ECO:0000256" key="1">
    <source>
        <dbReference type="SAM" id="SignalP"/>
    </source>
</evidence>
<sequence length="272" mass="28883">MKRLLHHFTIAALLAAVATAGQAYAAATPWAEDAGGRMRLIVSPPADDGTIQAALQVEPEDGFITYWREPGESGIPPQITVSGTGNAHLETIEYPVPKRLSVAGMTDMGYDAPVTFPLILKTDPGALPSLSVNAFIGLCKDICIPFQTTFEIPADADAFAETPVDKAILAVARTRLPEQPSEGFHADDAMLTDSGMRILLTLPDGSGENEITLANSNGFIVEAEARPFEDGGFVVDIPLSALPEDADPMDGDWLLLVKSDGRAMETPLVITP</sequence>
<comment type="caution">
    <text evidence="3">The sequence shown here is derived from an EMBL/GenBank/DDBJ whole genome shotgun (WGS) entry which is preliminary data.</text>
</comment>
<evidence type="ECO:0000259" key="2">
    <source>
        <dbReference type="Pfam" id="PF11412"/>
    </source>
</evidence>
<feature type="domain" description="Thiol:disulfide interchange protein DsbD N-terminal" evidence="2">
    <location>
        <begin position="47"/>
        <end position="151"/>
    </location>
</feature>
<keyword evidence="4" id="KW-1185">Reference proteome</keyword>
<proteinExistence type="predicted"/>
<feature type="chain" id="PRO_5045414462" evidence="1">
    <location>
        <begin position="26"/>
        <end position="272"/>
    </location>
</feature>
<reference evidence="3 4" key="1">
    <citation type="submission" date="2024-06" db="EMBL/GenBank/DDBJ databases">
        <title>Genomic Encyclopedia of Type Strains, Phase IV (KMG-IV): sequencing the most valuable type-strain genomes for metagenomic binning, comparative biology and taxonomic classification.</title>
        <authorList>
            <person name="Goeker M."/>
        </authorList>
    </citation>
    <scope>NUCLEOTIDE SEQUENCE [LARGE SCALE GENOMIC DNA]</scope>
    <source>
        <strain evidence="3 4">DSM 28102</strain>
    </source>
</reference>
<organism evidence="3 4">
    <name type="scientific">Martelella mangrovi</name>
    <dbReference type="NCBI Taxonomy" id="1397477"/>
    <lineage>
        <taxon>Bacteria</taxon>
        <taxon>Pseudomonadati</taxon>
        <taxon>Pseudomonadota</taxon>
        <taxon>Alphaproteobacteria</taxon>
        <taxon>Hyphomicrobiales</taxon>
        <taxon>Aurantimonadaceae</taxon>
        <taxon>Martelella</taxon>
    </lineage>
</organism>
<protein>
    <submittedName>
        <fullName evidence="3">DsbC/DsbD-like thiol-disulfide interchange protein</fullName>
    </submittedName>
</protein>
<keyword evidence="1" id="KW-0732">Signal</keyword>
<evidence type="ECO:0000313" key="4">
    <source>
        <dbReference type="Proteomes" id="UP001549164"/>
    </source>
</evidence>
<name>A0ABV2IH26_9HYPH</name>
<feature type="signal peptide" evidence="1">
    <location>
        <begin position="1"/>
        <end position="25"/>
    </location>
</feature>
<dbReference type="InterPro" id="IPR028250">
    <property type="entry name" value="DsbDN"/>
</dbReference>